<proteinExistence type="predicted"/>
<evidence type="ECO:0008006" key="3">
    <source>
        <dbReference type="Google" id="ProtNLM"/>
    </source>
</evidence>
<sequence length="146" mass="16176">MTWKLIKDAGNLVKSHKSPGSLLNLKENYTESLDEVNTYFTTEKKLANKILDKLSTTDSHLATKVQSFNKLCNSFTLFPTDPSEICSIISGLNKDSAPGWDGISARILNECKIVLAGPIAHLCNLSFETGIFPDNNLKKITNMKKK</sequence>
<evidence type="ECO:0000313" key="2">
    <source>
        <dbReference type="Proteomes" id="UP001153954"/>
    </source>
</evidence>
<dbReference type="Proteomes" id="UP001153954">
    <property type="component" value="Unassembled WGS sequence"/>
</dbReference>
<reference evidence="1" key="1">
    <citation type="submission" date="2022-03" db="EMBL/GenBank/DDBJ databases">
        <authorList>
            <person name="Tunstrom K."/>
        </authorList>
    </citation>
    <scope>NUCLEOTIDE SEQUENCE</scope>
</reference>
<name>A0AAU9V8C3_EUPED</name>
<accession>A0AAU9V8C3</accession>
<protein>
    <recommendedName>
        <fullName evidence="3">Reverse transcriptase</fullName>
    </recommendedName>
</protein>
<keyword evidence="2" id="KW-1185">Reference proteome</keyword>
<dbReference type="EMBL" id="CAKOGL010000029">
    <property type="protein sequence ID" value="CAH2105985.1"/>
    <property type="molecule type" value="Genomic_DNA"/>
</dbReference>
<gene>
    <name evidence="1" type="ORF">EEDITHA_LOCUS20176</name>
</gene>
<comment type="caution">
    <text evidence="1">The sequence shown here is derived from an EMBL/GenBank/DDBJ whole genome shotgun (WGS) entry which is preliminary data.</text>
</comment>
<organism evidence="1 2">
    <name type="scientific">Euphydryas editha</name>
    <name type="common">Edith's checkerspot</name>
    <dbReference type="NCBI Taxonomy" id="104508"/>
    <lineage>
        <taxon>Eukaryota</taxon>
        <taxon>Metazoa</taxon>
        <taxon>Ecdysozoa</taxon>
        <taxon>Arthropoda</taxon>
        <taxon>Hexapoda</taxon>
        <taxon>Insecta</taxon>
        <taxon>Pterygota</taxon>
        <taxon>Neoptera</taxon>
        <taxon>Endopterygota</taxon>
        <taxon>Lepidoptera</taxon>
        <taxon>Glossata</taxon>
        <taxon>Ditrysia</taxon>
        <taxon>Papilionoidea</taxon>
        <taxon>Nymphalidae</taxon>
        <taxon>Nymphalinae</taxon>
        <taxon>Euphydryas</taxon>
    </lineage>
</organism>
<evidence type="ECO:0000313" key="1">
    <source>
        <dbReference type="EMBL" id="CAH2105985.1"/>
    </source>
</evidence>
<dbReference type="AlphaFoldDB" id="A0AAU9V8C3"/>